<protein>
    <recommendedName>
        <fullName evidence="2">BTB domain-containing protein</fullName>
    </recommendedName>
</protein>
<evidence type="ECO:0000259" key="2">
    <source>
        <dbReference type="PROSITE" id="PS50097"/>
    </source>
</evidence>
<dbReference type="InterPro" id="IPR000210">
    <property type="entry name" value="BTB/POZ_dom"/>
</dbReference>
<dbReference type="Gene3D" id="3.30.710.10">
    <property type="entry name" value="Potassium Channel Kv1.1, Chain A"/>
    <property type="match status" value="1"/>
</dbReference>
<evidence type="ECO:0000313" key="3">
    <source>
        <dbReference type="EMBL" id="OJT14412.1"/>
    </source>
</evidence>
<dbReference type="InterPro" id="IPR011333">
    <property type="entry name" value="SKP1/BTB/POZ_sf"/>
</dbReference>
<comment type="caution">
    <text evidence="3">The sequence shown here is derived from an EMBL/GenBank/DDBJ whole genome shotgun (WGS) entry which is preliminary data.</text>
</comment>
<evidence type="ECO:0000313" key="4">
    <source>
        <dbReference type="Proteomes" id="UP000184267"/>
    </source>
</evidence>
<sequence length="329" mass="37339">MSRRSRSPSPSRPNKRARYSVEPDSPGPADVEHDSEFWFEDGNIVIVAQDTAFRVHRTILARRSEMFSGMFDVPQPENEADIEKIDGCPMVRVQDSPHDFKHFLRALYDGVEKQLFGGSGSSSPTTSRPGKLSQIWKKRPISKEVAIMPEELIEAVNLLRRCGYDEMLPVALHVCTMVNDTRTLLRGMKRADGTLEILSIDDQERCLDGLGMFEGRNAEFNHRMLDFEAPEKPACATLGTCRHRIRAQWNKSMEVLKTEDICESEIQRRALFVVFTVECRDTRVRACDVCRRYVASSNRQFLEEMWNDLPAIMGLEVSNGPPNSGVTSP</sequence>
<evidence type="ECO:0000256" key="1">
    <source>
        <dbReference type="SAM" id="MobiDB-lite"/>
    </source>
</evidence>
<accession>A0A1M2W3S2</accession>
<dbReference type="PROSITE" id="PS50097">
    <property type="entry name" value="BTB"/>
    <property type="match status" value="1"/>
</dbReference>
<dbReference type="EMBL" id="MNAD01000289">
    <property type="protein sequence ID" value="OJT14412.1"/>
    <property type="molecule type" value="Genomic_DNA"/>
</dbReference>
<dbReference type="SUPFAM" id="SSF54695">
    <property type="entry name" value="POZ domain"/>
    <property type="match status" value="1"/>
</dbReference>
<dbReference type="OrthoDB" id="2802798at2759"/>
<organism evidence="3 4">
    <name type="scientific">Trametes pubescens</name>
    <name type="common">White-rot fungus</name>
    <dbReference type="NCBI Taxonomy" id="154538"/>
    <lineage>
        <taxon>Eukaryota</taxon>
        <taxon>Fungi</taxon>
        <taxon>Dikarya</taxon>
        <taxon>Basidiomycota</taxon>
        <taxon>Agaricomycotina</taxon>
        <taxon>Agaricomycetes</taxon>
        <taxon>Polyporales</taxon>
        <taxon>Polyporaceae</taxon>
        <taxon>Trametes</taxon>
    </lineage>
</organism>
<dbReference type="AlphaFoldDB" id="A0A1M2W3S2"/>
<dbReference type="CDD" id="cd18186">
    <property type="entry name" value="BTB_POZ_ZBTB_KLHL-like"/>
    <property type="match status" value="1"/>
</dbReference>
<dbReference type="OMA" id="AEFNHRM"/>
<dbReference type="Proteomes" id="UP000184267">
    <property type="component" value="Unassembled WGS sequence"/>
</dbReference>
<proteinExistence type="predicted"/>
<feature type="region of interest" description="Disordered" evidence="1">
    <location>
        <begin position="1"/>
        <end position="32"/>
    </location>
</feature>
<gene>
    <name evidence="3" type="ORF">TRAPUB_9053</name>
</gene>
<reference evidence="3 4" key="1">
    <citation type="submission" date="2016-10" db="EMBL/GenBank/DDBJ databases">
        <title>Genome sequence of the basidiomycete white-rot fungus Trametes pubescens.</title>
        <authorList>
            <person name="Makela M.R."/>
            <person name="Granchi Z."/>
            <person name="Peng M."/>
            <person name="De Vries R.P."/>
            <person name="Grigoriev I."/>
            <person name="Riley R."/>
            <person name="Hilden K."/>
        </authorList>
    </citation>
    <scope>NUCLEOTIDE SEQUENCE [LARGE SCALE GENOMIC DNA]</scope>
    <source>
        <strain evidence="3 4">FBCC735</strain>
    </source>
</reference>
<keyword evidence="4" id="KW-1185">Reference proteome</keyword>
<dbReference type="Pfam" id="PF00651">
    <property type="entry name" value="BTB"/>
    <property type="match status" value="1"/>
</dbReference>
<feature type="domain" description="BTB" evidence="2">
    <location>
        <begin position="42"/>
        <end position="110"/>
    </location>
</feature>
<name>A0A1M2W3S2_TRAPU</name>